<proteinExistence type="inferred from homology"/>
<evidence type="ECO:0000256" key="1">
    <source>
        <dbReference type="ARBA" id="ARBA00007073"/>
    </source>
</evidence>
<dbReference type="PANTHER" id="PTHR31283">
    <property type="entry name" value="EKC/KEOPS COMPLEX SUBUNIT PCC1 FAMILY MEMBER"/>
    <property type="match status" value="1"/>
</dbReference>
<dbReference type="GO" id="GO:0000408">
    <property type="term" value="C:EKC/KEOPS complex"/>
    <property type="evidence" value="ECO:0007669"/>
    <property type="project" value="TreeGrafter"/>
</dbReference>
<gene>
    <name evidence="2" type="ORF">EJ08DRAFT_630596</name>
</gene>
<dbReference type="GO" id="GO:0070525">
    <property type="term" value="P:tRNA threonylcarbamoyladenosine metabolic process"/>
    <property type="evidence" value="ECO:0007669"/>
    <property type="project" value="TreeGrafter"/>
</dbReference>
<accession>A0A9P4NW90</accession>
<sequence>MAAPEDSKSEHFPCKLTLNIPFPTPRLASIALRATSVDKELSPLVQRFFSLDSSSEFEDKTVLQVRYQATTNRMLRVAVNGFFESLKVVVQVMEDLDVDVAVDEGKESLDRVQGLNEAAVGV</sequence>
<reference evidence="2" key="1">
    <citation type="journal article" date="2020" name="Stud. Mycol.">
        <title>101 Dothideomycetes genomes: a test case for predicting lifestyles and emergence of pathogens.</title>
        <authorList>
            <person name="Haridas S."/>
            <person name="Albert R."/>
            <person name="Binder M."/>
            <person name="Bloem J."/>
            <person name="Labutti K."/>
            <person name="Salamov A."/>
            <person name="Andreopoulos B."/>
            <person name="Baker S."/>
            <person name="Barry K."/>
            <person name="Bills G."/>
            <person name="Bluhm B."/>
            <person name="Cannon C."/>
            <person name="Castanera R."/>
            <person name="Culley D."/>
            <person name="Daum C."/>
            <person name="Ezra D."/>
            <person name="Gonzalez J."/>
            <person name="Henrissat B."/>
            <person name="Kuo A."/>
            <person name="Liang C."/>
            <person name="Lipzen A."/>
            <person name="Lutzoni F."/>
            <person name="Magnuson J."/>
            <person name="Mondo S."/>
            <person name="Nolan M."/>
            <person name="Ohm R."/>
            <person name="Pangilinan J."/>
            <person name="Park H.-J."/>
            <person name="Ramirez L."/>
            <person name="Alfaro M."/>
            <person name="Sun H."/>
            <person name="Tritt A."/>
            <person name="Yoshinaga Y."/>
            <person name="Zwiers L.-H."/>
            <person name="Turgeon B."/>
            <person name="Goodwin S."/>
            <person name="Spatafora J."/>
            <person name="Crous P."/>
            <person name="Grigoriev I."/>
        </authorList>
    </citation>
    <scope>NUCLEOTIDE SEQUENCE</scope>
    <source>
        <strain evidence="2">CBS 130266</strain>
    </source>
</reference>
<dbReference type="Pfam" id="PF09341">
    <property type="entry name" value="Pcc1"/>
    <property type="match status" value="1"/>
</dbReference>
<organism evidence="2 3">
    <name type="scientific">Tothia fuscella</name>
    <dbReference type="NCBI Taxonomy" id="1048955"/>
    <lineage>
        <taxon>Eukaryota</taxon>
        <taxon>Fungi</taxon>
        <taxon>Dikarya</taxon>
        <taxon>Ascomycota</taxon>
        <taxon>Pezizomycotina</taxon>
        <taxon>Dothideomycetes</taxon>
        <taxon>Pleosporomycetidae</taxon>
        <taxon>Venturiales</taxon>
        <taxon>Cylindrosympodiaceae</taxon>
        <taxon>Tothia</taxon>
    </lineage>
</organism>
<comment type="caution">
    <text evidence="2">The sequence shown here is derived from an EMBL/GenBank/DDBJ whole genome shotgun (WGS) entry which is preliminary data.</text>
</comment>
<dbReference type="Proteomes" id="UP000800235">
    <property type="component" value="Unassembled WGS sequence"/>
</dbReference>
<dbReference type="PANTHER" id="PTHR31283:SF5">
    <property type="entry name" value="EKC_KEOPS COMPLEX SUBUNIT LAGE3"/>
    <property type="match status" value="1"/>
</dbReference>
<comment type="similarity">
    <text evidence="1">Belongs to the CTAG/PCC1 family.</text>
</comment>
<name>A0A9P4NW90_9PEZI</name>
<dbReference type="AlphaFoldDB" id="A0A9P4NW90"/>
<protein>
    <submittedName>
        <fullName evidence="2">Pcc1-domain-containing protein</fullName>
    </submittedName>
</protein>
<dbReference type="EMBL" id="MU007026">
    <property type="protein sequence ID" value="KAF2432359.1"/>
    <property type="molecule type" value="Genomic_DNA"/>
</dbReference>
<dbReference type="FunFam" id="3.30.310.50:FF:000011">
    <property type="entry name" value="Transcription factor Pcc1"/>
    <property type="match status" value="1"/>
</dbReference>
<evidence type="ECO:0000313" key="3">
    <source>
        <dbReference type="Proteomes" id="UP000800235"/>
    </source>
</evidence>
<dbReference type="InterPro" id="IPR015419">
    <property type="entry name" value="CTAG/Pcc1"/>
</dbReference>
<dbReference type="OrthoDB" id="10025739at2759"/>
<evidence type="ECO:0000313" key="2">
    <source>
        <dbReference type="EMBL" id="KAF2432359.1"/>
    </source>
</evidence>
<keyword evidence="3" id="KW-1185">Reference proteome</keyword>
<dbReference type="Gene3D" id="3.30.310.50">
    <property type="entry name" value="Alpha-D-phosphohexomutase, C-terminal domain"/>
    <property type="match status" value="1"/>
</dbReference>